<protein>
    <submittedName>
        <fullName evidence="1">Uncharacterized protein</fullName>
    </submittedName>
</protein>
<dbReference type="AlphaFoldDB" id="A0A498KL09"/>
<comment type="caution">
    <text evidence="1">The sequence shown here is derived from an EMBL/GenBank/DDBJ whole genome shotgun (WGS) entry which is preliminary data.</text>
</comment>
<organism evidence="1 2">
    <name type="scientific">Malus domestica</name>
    <name type="common">Apple</name>
    <name type="synonym">Pyrus malus</name>
    <dbReference type="NCBI Taxonomy" id="3750"/>
    <lineage>
        <taxon>Eukaryota</taxon>
        <taxon>Viridiplantae</taxon>
        <taxon>Streptophyta</taxon>
        <taxon>Embryophyta</taxon>
        <taxon>Tracheophyta</taxon>
        <taxon>Spermatophyta</taxon>
        <taxon>Magnoliopsida</taxon>
        <taxon>eudicotyledons</taxon>
        <taxon>Gunneridae</taxon>
        <taxon>Pentapetalae</taxon>
        <taxon>rosids</taxon>
        <taxon>fabids</taxon>
        <taxon>Rosales</taxon>
        <taxon>Rosaceae</taxon>
        <taxon>Amygdaloideae</taxon>
        <taxon>Maleae</taxon>
        <taxon>Malus</taxon>
    </lineage>
</organism>
<dbReference type="EMBL" id="RDQH01000328">
    <property type="protein sequence ID" value="RXI06455.1"/>
    <property type="molecule type" value="Genomic_DNA"/>
</dbReference>
<keyword evidence="2" id="KW-1185">Reference proteome</keyword>
<proteinExistence type="predicted"/>
<gene>
    <name evidence="1" type="ORF">DVH24_018497</name>
</gene>
<accession>A0A498KL09</accession>
<evidence type="ECO:0000313" key="1">
    <source>
        <dbReference type="EMBL" id="RXI06455.1"/>
    </source>
</evidence>
<sequence>MDESVWELGKQRSRACCLQLAELSQKKNRPPCVSLAWPKYKQCPDSPFTISKGECFPLPREQFTREKTPQPRMLSDPPSVNLAALDEGGSIGIFSHLFFPHHSNGRLQGCLLPKLYAQNVYRKDKLLFLTSVINLNLAFKVAKLLAKVAKFCLIDNEARIEFILRGQALHKNSLKKPYHSGQSPAKADLSVFPQIT</sequence>
<reference evidence="1 2" key="1">
    <citation type="submission" date="2018-10" db="EMBL/GenBank/DDBJ databases">
        <title>A high-quality apple genome assembly.</title>
        <authorList>
            <person name="Hu J."/>
        </authorList>
    </citation>
    <scope>NUCLEOTIDE SEQUENCE [LARGE SCALE GENOMIC DNA]</scope>
    <source>
        <strain evidence="2">cv. HFTH1</strain>
        <tissue evidence="1">Young leaf</tissue>
    </source>
</reference>
<name>A0A498KL09_MALDO</name>
<dbReference type="Proteomes" id="UP000290289">
    <property type="component" value="Chromosome 2"/>
</dbReference>
<evidence type="ECO:0000313" key="2">
    <source>
        <dbReference type="Proteomes" id="UP000290289"/>
    </source>
</evidence>